<evidence type="ECO:0000256" key="1">
    <source>
        <dbReference type="SAM" id="SignalP"/>
    </source>
</evidence>
<organism evidence="2 3">
    <name type="scientific">Spirulina subsalsa FACHB-351</name>
    <dbReference type="NCBI Taxonomy" id="234711"/>
    <lineage>
        <taxon>Bacteria</taxon>
        <taxon>Bacillati</taxon>
        <taxon>Cyanobacteriota</taxon>
        <taxon>Cyanophyceae</taxon>
        <taxon>Spirulinales</taxon>
        <taxon>Spirulinaceae</taxon>
        <taxon>Spirulina</taxon>
    </lineage>
</organism>
<dbReference type="RefSeq" id="WP_265262357.1">
    <property type="nucleotide sequence ID" value="NZ_JAIHOM010000001.1"/>
</dbReference>
<proteinExistence type="predicted"/>
<feature type="signal peptide" evidence="1">
    <location>
        <begin position="1"/>
        <end position="26"/>
    </location>
</feature>
<comment type="caution">
    <text evidence="2">The sequence shown here is derived from an EMBL/GenBank/DDBJ whole genome shotgun (WGS) entry which is preliminary data.</text>
</comment>
<gene>
    <name evidence="2" type="ORF">K4A83_00230</name>
</gene>
<accession>A0ABT3L123</accession>
<feature type="chain" id="PRO_5046153992" evidence="1">
    <location>
        <begin position="27"/>
        <end position="247"/>
    </location>
</feature>
<sequence>MNNLSTLIKNTAISAGVAIAASTFFAATPADAFTMKFDPSFGTTSDYTGSLGELKFDFVDSGNGGVSILMTVANTTPSDIGSTLVGWTFDTLDWMDSLAWSYDNMGTDFTLVFEDPSYQPFGTFDFGVRSEGGNNRSFSGGKPTAGLREGESAQVAFTFSNVGKSASELESLFASAYESGQLRAAARFQQVGVNGEESDKVLAGYFQETIPPEPPSVSVPEPTVTLGLGMFALGALGAGRKNRKSEC</sequence>
<dbReference type="Proteomes" id="UP001526426">
    <property type="component" value="Unassembled WGS sequence"/>
</dbReference>
<name>A0ABT3L123_9CYAN</name>
<keyword evidence="3" id="KW-1185">Reference proteome</keyword>
<evidence type="ECO:0000313" key="3">
    <source>
        <dbReference type="Proteomes" id="UP001526426"/>
    </source>
</evidence>
<keyword evidence="1" id="KW-0732">Signal</keyword>
<evidence type="ECO:0000313" key="2">
    <source>
        <dbReference type="EMBL" id="MCW6034705.1"/>
    </source>
</evidence>
<reference evidence="2 3" key="1">
    <citation type="submission" date="2021-08" db="EMBL/GenBank/DDBJ databases">
        <title>Draft genome sequence of Spirulina subsalsa with high tolerance to salinity and hype-accumulation of phycocyanin.</title>
        <authorList>
            <person name="Pei H."/>
            <person name="Jiang L."/>
        </authorList>
    </citation>
    <scope>NUCLEOTIDE SEQUENCE [LARGE SCALE GENOMIC DNA]</scope>
    <source>
        <strain evidence="2 3">FACHB-351</strain>
    </source>
</reference>
<protein>
    <submittedName>
        <fullName evidence="2">PEP-CTERM sorting domain-containing protein</fullName>
    </submittedName>
</protein>
<dbReference type="EMBL" id="JAIHOM010000001">
    <property type="protein sequence ID" value="MCW6034705.1"/>
    <property type="molecule type" value="Genomic_DNA"/>
</dbReference>